<proteinExistence type="predicted"/>
<accession>A0A445KDM9</accession>
<reference evidence="2 3" key="1">
    <citation type="submission" date="2018-09" db="EMBL/GenBank/DDBJ databases">
        <title>A high-quality reference genome of wild soybean provides a powerful tool to mine soybean genomes.</title>
        <authorList>
            <person name="Xie M."/>
            <person name="Chung C.Y.L."/>
            <person name="Li M.-W."/>
            <person name="Wong F.-L."/>
            <person name="Chan T.-F."/>
            <person name="Lam H.-M."/>
        </authorList>
    </citation>
    <scope>NUCLEOTIDE SEQUENCE [LARGE SCALE GENOMIC DNA]</scope>
    <source>
        <strain evidence="3">cv. W05</strain>
        <tissue evidence="2">Hypocotyl of etiolated seedlings</tissue>
    </source>
</reference>
<dbReference type="Proteomes" id="UP000289340">
    <property type="component" value="Chromosome 6"/>
</dbReference>
<comment type="caution">
    <text evidence="2">The sequence shown here is derived from an EMBL/GenBank/DDBJ whole genome shotgun (WGS) entry which is preliminary data.</text>
</comment>
<feature type="coiled-coil region" evidence="1">
    <location>
        <begin position="60"/>
        <end position="105"/>
    </location>
</feature>
<keyword evidence="3" id="KW-1185">Reference proteome</keyword>
<dbReference type="AlphaFoldDB" id="A0A445KDM9"/>
<evidence type="ECO:0000313" key="3">
    <source>
        <dbReference type="Proteomes" id="UP000289340"/>
    </source>
</evidence>
<evidence type="ECO:0000313" key="2">
    <source>
        <dbReference type="EMBL" id="RZC08908.1"/>
    </source>
</evidence>
<organism evidence="2 3">
    <name type="scientific">Glycine soja</name>
    <name type="common">Wild soybean</name>
    <dbReference type="NCBI Taxonomy" id="3848"/>
    <lineage>
        <taxon>Eukaryota</taxon>
        <taxon>Viridiplantae</taxon>
        <taxon>Streptophyta</taxon>
        <taxon>Embryophyta</taxon>
        <taxon>Tracheophyta</taxon>
        <taxon>Spermatophyta</taxon>
        <taxon>Magnoliopsida</taxon>
        <taxon>eudicotyledons</taxon>
        <taxon>Gunneridae</taxon>
        <taxon>Pentapetalae</taxon>
        <taxon>rosids</taxon>
        <taxon>fabids</taxon>
        <taxon>Fabales</taxon>
        <taxon>Fabaceae</taxon>
        <taxon>Papilionoideae</taxon>
        <taxon>50 kb inversion clade</taxon>
        <taxon>NPAAA clade</taxon>
        <taxon>indigoferoid/millettioid clade</taxon>
        <taxon>Phaseoleae</taxon>
        <taxon>Glycine</taxon>
        <taxon>Glycine subgen. Soja</taxon>
    </lineage>
</organism>
<gene>
    <name evidence="2" type="ORF">D0Y65_015569</name>
</gene>
<protein>
    <submittedName>
        <fullName evidence="2">Myosin-14</fullName>
    </submittedName>
</protein>
<name>A0A445KDM9_GLYSO</name>
<keyword evidence="1" id="KW-0175">Coiled coil</keyword>
<feature type="non-terminal residue" evidence="2">
    <location>
        <position position="1"/>
    </location>
</feature>
<dbReference type="EMBL" id="QZWG01000006">
    <property type="protein sequence ID" value="RZC08908.1"/>
    <property type="molecule type" value="Genomic_DNA"/>
</dbReference>
<evidence type="ECO:0000256" key="1">
    <source>
        <dbReference type="SAM" id="Coils"/>
    </source>
</evidence>
<sequence>INIEESKTQENEKLQSALQAMQLQFKETKLLVQKEREAAKREAERAPVIQEVPVVDHALLEKLTSENEKLKTLVSSLEKKIDETEKRYEEANKISEERLKQALDAE</sequence>